<dbReference type="Pfam" id="PF02272">
    <property type="entry name" value="DHHA1"/>
    <property type="match status" value="1"/>
</dbReference>
<dbReference type="AlphaFoldDB" id="A0A0F0CTL8"/>
<proteinExistence type="inferred from homology"/>
<dbReference type="PANTHER" id="PTHR47788">
    <property type="entry name" value="POLYA POLYMERASE"/>
    <property type="match status" value="1"/>
</dbReference>
<keyword evidence="6" id="KW-0548">Nucleotidyltransferase</keyword>
<evidence type="ECO:0000256" key="5">
    <source>
        <dbReference type="ARBA" id="ARBA00022694"/>
    </source>
</evidence>
<dbReference type="GO" id="GO:0000049">
    <property type="term" value="F:tRNA binding"/>
    <property type="evidence" value="ECO:0007669"/>
    <property type="project" value="UniProtKB-KW"/>
</dbReference>
<evidence type="ECO:0000256" key="9">
    <source>
        <dbReference type="ARBA" id="ARBA00022842"/>
    </source>
</evidence>
<evidence type="ECO:0000256" key="10">
    <source>
        <dbReference type="ARBA" id="ARBA00022884"/>
    </source>
</evidence>
<protein>
    <submittedName>
        <fullName evidence="14">tRNA nucleotidyltransferase/poly(A) polymerase</fullName>
    </submittedName>
</protein>
<comment type="caution">
    <text evidence="14">The sequence shown here is derived from an EMBL/GenBank/DDBJ whole genome shotgun (WGS) entry which is preliminary data.</text>
</comment>
<dbReference type="SUPFAM" id="SSF81301">
    <property type="entry name" value="Nucleotidyltransferase"/>
    <property type="match status" value="1"/>
</dbReference>
<dbReference type="GO" id="GO:0046872">
    <property type="term" value="F:metal ion binding"/>
    <property type="evidence" value="ECO:0007669"/>
    <property type="project" value="UniProtKB-KW"/>
</dbReference>
<dbReference type="InterPro" id="IPR001667">
    <property type="entry name" value="DDH_dom"/>
</dbReference>
<accession>A0A0F0CTL8</accession>
<dbReference type="SUPFAM" id="SSF81891">
    <property type="entry name" value="Poly A polymerase C-terminal region-like"/>
    <property type="match status" value="1"/>
</dbReference>
<dbReference type="PANTHER" id="PTHR47788:SF1">
    <property type="entry name" value="A-ADDING TRNA NUCLEOTIDYLTRANSFERASE"/>
    <property type="match status" value="1"/>
</dbReference>
<evidence type="ECO:0000256" key="11">
    <source>
        <dbReference type="PROSITE-ProRule" id="PRU00703"/>
    </source>
</evidence>
<dbReference type="Gene3D" id="3.10.580.10">
    <property type="entry name" value="CBS-domain"/>
    <property type="match status" value="1"/>
</dbReference>
<dbReference type="InterPro" id="IPR038763">
    <property type="entry name" value="DHH_sf"/>
</dbReference>
<name>A0A0F0CTL8_9BACT</name>
<keyword evidence="7" id="KW-0479">Metal-binding</keyword>
<evidence type="ECO:0000256" key="7">
    <source>
        <dbReference type="ARBA" id="ARBA00022723"/>
    </source>
</evidence>
<evidence type="ECO:0000259" key="13">
    <source>
        <dbReference type="PROSITE" id="PS51371"/>
    </source>
</evidence>
<keyword evidence="8" id="KW-0547">Nucleotide-binding</keyword>
<dbReference type="SUPFAM" id="SSF64182">
    <property type="entry name" value="DHH phosphoesterases"/>
    <property type="match status" value="1"/>
</dbReference>
<evidence type="ECO:0000313" key="15">
    <source>
        <dbReference type="Proteomes" id="UP000033428"/>
    </source>
</evidence>
<evidence type="ECO:0000256" key="8">
    <source>
        <dbReference type="ARBA" id="ARBA00022741"/>
    </source>
</evidence>
<dbReference type="InterPro" id="IPR000644">
    <property type="entry name" value="CBS_dom"/>
</dbReference>
<dbReference type="Gene3D" id="3.10.310.30">
    <property type="match status" value="1"/>
</dbReference>
<sequence length="886" mass="101023">MDLIISHKDADFDALSSIITVKKLYPNAKLLLPGSQEKSVRNFLSLFKDEIPLENEKIFPFDKVQRLIIVDNRHKNRLGKAGELTLKKNITIHIYDHHPPSQNDITGDKDVFKETGATVTLLLEILQKKNKFNFTPWEATLMLLGIYEETGSLSYRNTTKLDIDMVSKLIEKGAQLNTASLYLNRELDNTELKALINLMESIEVINMHGIRIAFAGISNEDFAGETGAVMHKLEDVENYPVIFAMFQHKDNIKVLARSRNEFIDVNKLLSPFGGGGHASASSARFHNKTFADVKNELLLGIEKFFKPDALVKDIMTPCLMTIFQDEKINDVLTIFENNGLNGALVTDETGALKGVITKSDLKKAIYRNMGHSRIKGYMSINPVTISPNAPVYELEKIMNETGKGYIPVMDGEKIKGVAARIDVLKNIHKNLFDPKHNSTPKFKNVSKRMTKILPQHFIKLIREIGIEGDSLGVNIFLVGGCVRDIMMGVKNYDFDIVVEGSAIHLAEVLSEKFQSALVVHKNFGTASLVMKKPPYLEKNSFSQEKFKIDIATSRRETYASPGALPRVEASSLRYDLYRRDFTINAMAIKINSEDFGFFIDFFGGIKDLQNKTVRVLHDKSFIDDPTRIFRAARFSERFGFKIDKHTEYLIQHAVKEDMFTRVDNQRIRDELILMLSEKVPFRAVYRMKKLDELKFIHHSLKIGRSTKKSFLAVHRIISWYKKTAQCTTSPLKEWLIYFLILIDTLTKKETEEIIKKFVFPGDINHAIHFNAENYILIKRKLSSNRPISPSKIYEILEKADSEVIISVIAKLPKNSPAINRAKKFMKFYRFIRLEITGDDIKKEGITPGPIFRSIFKKILAEKLDGKITNKLDEITLMKKLIANTRG</sequence>
<reference evidence="14 15" key="1">
    <citation type="submission" date="2015-02" db="EMBL/GenBank/DDBJ databases">
        <title>Single-cell genomics of uncultivated deep-branching MTB reveals a conserved set of magnetosome genes.</title>
        <authorList>
            <person name="Kolinko S."/>
            <person name="Richter M."/>
            <person name="Glockner F.O."/>
            <person name="Brachmann A."/>
            <person name="Schuler D."/>
        </authorList>
    </citation>
    <scope>NUCLEOTIDE SEQUENCE [LARGE SCALE GENOMIC DNA]</scope>
    <source>
        <strain evidence="14">SKK-01</strain>
    </source>
</reference>
<keyword evidence="9" id="KW-0460">Magnesium</keyword>
<dbReference type="GO" id="GO:0016779">
    <property type="term" value="F:nucleotidyltransferase activity"/>
    <property type="evidence" value="ECO:0007669"/>
    <property type="project" value="UniProtKB-KW"/>
</dbReference>
<dbReference type="Pfam" id="PF01743">
    <property type="entry name" value="PolyA_pol"/>
    <property type="match status" value="1"/>
</dbReference>
<dbReference type="InterPro" id="IPR043519">
    <property type="entry name" value="NT_sf"/>
</dbReference>
<evidence type="ECO:0000256" key="3">
    <source>
        <dbReference type="ARBA" id="ARBA00022555"/>
    </source>
</evidence>
<feature type="domain" description="CBS" evidence="13">
    <location>
        <begin position="378"/>
        <end position="434"/>
    </location>
</feature>
<dbReference type="CDD" id="cd05398">
    <property type="entry name" value="NT_ClassII-CCAase"/>
    <property type="match status" value="1"/>
</dbReference>
<evidence type="ECO:0000256" key="6">
    <source>
        <dbReference type="ARBA" id="ARBA00022695"/>
    </source>
</evidence>
<dbReference type="GO" id="GO:0008033">
    <property type="term" value="P:tRNA processing"/>
    <property type="evidence" value="ECO:0007669"/>
    <property type="project" value="UniProtKB-KW"/>
</dbReference>
<keyword evidence="10 12" id="KW-0694">RNA-binding</keyword>
<dbReference type="PATRIC" id="fig|1609969.3.peg.836"/>
<evidence type="ECO:0000256" key="12">
    <source>
        <dbReference type="RuleBase" id="RU003953"/>
    </source>
</evidence>
<dbReference type="Gene3D" id="3.30.460.10">
    <property type="entry name" value="Beta Polymerase, domain 2"/>
    <property type="match status" value="1"/>
</dbReference>
<dbReference type="Pfam" id="PF00571">
    <property type="entry name" value="CBS"/>
    <property type="match status" value="2"/>
</dbReference>
<evidence type="ECO:0000256" key="2">
    <source>
        <dbReference type="ARBA" id="ARBA00007265"/>
    </source>
</evidence>
<keyword evidence="4 12" id="KW-0808">Transferase</keyword>
<comment type="similarity">
    <text evidence="2 12">Belongs to the tRNA nucleotidyltransferase/poly(A) polymerase family.</text>
</comment>
<dbReference type="Proteomes" id="UP000033428">
    <property type="component" value="Unassembled WGS sequence"/>
</dbReference>
<dbReference type="InterPro" id="IPR003156">
    <property type="entry name" value="DHHA1_dom"/>
</dbReference>
<gene>
    <name evidence="14" type="ORF">OMAG_000768</name>
</gene>
<evidence type="ECO:0000313" key="14">
    <source>
        <dbReference type="EMBL" id="KJJ85369.1"/>
    </source>
</evidence>
<dbReference type="Gene3D" id="3.90.1640.10">
    <property type="entry name" value="inorganic pyrophosphatase (n-terminal core)"/>
    <property type="match status" value="1"/>
</dbReference>
<dbReference type="PROSITE" id="PS51371">
    <property type="entry name" value="CBS"/>
    <property type="match status" value="2"/>
</dbReference>
<dbReference type="InterPro" id="IPR002646">
    <property type="entry name" value="PolA_pol_head_dom"/>
</dbReference>
<keyword evidence="15" id="KW-1185">Reference proteome</keyword>
<keyword evidence="11" id="KW-0129">CBS domain</keyword>
<dbReference type="Gene3D" id="1.10.3090.10">
    <property type="entry name" value="cca-adding enzyme, domain 2"/>
    <property type="match status" value="1"/>
</dbReference>
<comment type="cofactor">
    <cofactor evidence="1">
        <name>Mg(2+)</name>
        <dbReference type="ChEBI" id="CHEBI:18420"/>
    </cofactor>
</comment>
<organism evidence="14 15">
    <name type="scientific">Candidatus Omnitrophus magneticus</name>
    <dbReference type="NCBI Taxonomy" id="1609969"/>
    <lineage>
        <taxon>Bacteria</taxon>
        <taxon>Pseudomonadati</taxon>
        <taxon>Candidatus Omnitrophota</taxon>
        <taxon>Candidatus Omnitrophus</taxon>
    </lineage>
</organism>
<dbReference type="SUPFAM" id="SSF54631">
    <property type="entry name" value="CBS-domain pair"/>
    <property type="match status" value="1"/>
</dbReference>
<keyword evidence="3" id="KW-0820">tRNA-binding</keyword>
<evidence type="ECO:0000256" key="4">
    <source>
        <dbReference type="ARBA" id="ARBA00022679"/>
    </source>
</evidence>
<dbReference type="Pfam" id="PF01368">
    <property type="entry name" value="DHH"/>
    <property type="match status" value="1"/>
</dbReference>
<feature type="domain" description="CBS" evidence="13">
    <location>
        <begin position="315"/>
        <end position="373"/>
    </location>
</feature>
<dbReference type="GO" id="GO:0000166">
    <property type="term" value="F:nucleotide binding"/>
    <property type="evidence" value="ECO:0007669"/>
    <property type="project" value="UniProtKB-KW"/>
</dbReference>
<keyword evidence="5" id="KW-0819">tRNA processing</keyword>
<dbReference type="SMART" id="SM00116">
    <property type="entry name" value="CBS"/>
    <property type="match status" value="2"/>
</dbReference>
<dbReference type="EMBL" id="JYNY01000173">
    <property type="protein sequence ID" value="KJJ85369.1"/>
    <property type="molecule type" value="Genomic_DNA"/>
</dbReference>
<dbReference type="InterPro" id="IPR046342">
    <property type="entry name" value="CBS_dom_sf"/>
</dbReference>
<dbReference type="InterPro" id="IPR052390">
    <property type="entry name" value="tRNA_nt/polyA_polymerase"/>
</dbReference>
<evidence type="ECO:0000256" key="1">
    <source>
        <dbReference type="ARBA" id="ARBA00001946"/>
    </source>
</evidence>